<feature type="compositionally biased region" description="Low complexity" evidence="14">
    <location>
        <begin position="1151"/>
        <end position="1162"/>
    </location>
</feature>
<dbReference type="PANTHER" id="PTHR10050">
    <property type="entry name" value="DOLICHYL-PHOSPHATE-MANNOSE--PROTEIN MANNOSYLTRANSFERASE"/>
    <property type="match status" value="1"/>
</dbReference>
<evidence type="ECO:0000256" key="8">
    <source>
        <dbReference type="ARBA" id="ARBA00022737"/>
    </source>
</evidence>
<dbReference type="PANTHER" id="PTHR10050:SF46">
    <property type="entry name" value="PROTEIN O-MANNOSYL-TRANSFERASE 2"/>
    <property type="match status" value="1"/>
</dbReference>
<dbReference type="Proteomes" id="UP000807716">
    <property type="component" value="Unassembled WGS sequence"/>
</dbReference>
<comment type="catalytic activity">
    <reaction evidence="12">
        <text>a di-trans,poly-cis-dolichyl beta-D-mannosyl phosphate + L-threonyl-[protein] = 3-O-(alpha-D-mannosyl)-L-threonyl-[protein] + a di-trans,poly-cis-dolichyl phosphate + H(+)</text>
        <dbReference type="Rhea" id="RHEA:53396"/>
        <dbReference type="Rhea" id="RHEA-COMP:11060"/>
        <dbReference type="Rhea" id="RHEA-COMP:13547"/>
        <dbReference type="Rhea" id="RHEA-COMP:19498"/>
        <dbReference type="Rhea" id="RHEA-COMP:19501"/>
        <dbReference type="ChEBI" id="CHEBI:15378"/>
        <dbReference type="ChEBI" id="CHEBI:30013"/>
        <dbReference type="ChEBI" id="CHEBI:57683"/>
        <dbReference type="ChEBI" id="CHEBI:58211"/>
        <dbReference type="ChEBI" id="CHEBI:137323"/>
        <dbReference type="EC" id="2.4.1.109"/>
    </reaction>
</comment>
<comment type="caution">
    <text evidence="17">The sequence shown here is derived from an EMBL/GenBank/DDBJ whole genome shotgun (WGS) entry which is preliminary data.</text>
</comment>
<comment type="catalytic activity">
    <reaction evidence="13">
        <text>a di-trans,poly-cis-dolichyl beta-D-mannosyl phosphate + L-seryl-[protein] = 3-O-(alpha-D-mannosyl)-L-seryl-[protein] + a di-trans,poly-cis-dolichyl phosphate + H(+)</text>
        <dbReference type="Rhea" id="RHEA:17377"/>
        <dbReference type="Rhea" id="RHEA-COMP:9863"/>
        <dbReference type="Rhea" id="RHEA-COMP:13546"/>
        <dbReference type="Rhea" id="RHEA-COMP:19498"/>
        <dbReference type="Rhea" id="RHEA-COMP:19501"/>
        <dbReference type="ChEBI" id="CHEBI:15378"/>
        <dbReference type="ChEBI" id="CHEBI:29999"/>
        <dbReference type="ChEBI" id="CHEBI:57683"/>
        <dbReference type="ChEBI" id="CHEBI:58211"/>
        <dbReference type="ChEBI" id="CHEBI:137321"/>
        <dbReference type="EC" id="2.4.1.109"/>
    </reaction>
</comment>
<sequence length="1251" mass="140212">MANPERTKPGEGATAAPSPDPAKDSDSSGSTDEKLEDIDNESQALVEDAGSASTLRKRIVAKKKQPTEQTSPEEKPEVKQVAATKKWRWIIAQADEEPMVSKKGHRDGVWAWLSACRVAIPEPASDITSDTSTSHPAKSLEEPKQPVEGDIDSAESEKAVAKNLWLIEQTRKAKDLTAFDWRMLTLFSTVAIIVRLWRLTWPGEVVFDETHYGRYVNEYLNRRFFLDSHPPLATLMMTGISSYFGYNGTFSFGAIGEAYPGSVPLFALRSLVSIASALCTPLAYVTLRASGHGALASILAATLVTFDNALIATHRLFTPEGLFFLFTALTIFAWTLFLKHTSQPFSKTWWLWLVSTGMAIGATVSTKTTGLMTLSALYLAAAHDMWNQTCNLRNTSTTVYRHLLARAFALVVIPTAMFLAVWHIHFSILTLQPDLSTNAGAYDFKLLSRELQHSLIAPTKSLRMYREVAFGSVIRLQTEHTSGVALHSFYKSYTTGSLQQQVGGSLSFNDTDLTQDDPNTHWIVVLATSNQKDVTEVPHKTTYVKNGDTIRLRHVPTRLCLHSHNVRPGSDPLNKNLNEVSCYGTANIDGDSNDWWVVQVIEDGTNKAVPTSDKRKVHALSSRIRLRHRNTNCHLYTSDMLMPEIYGPNRWDISCRVDAAITPRSIWRVSMNLNDYLTADADIAEYSKPSFFQKLSEVLRLMMLDPQYTSLHESPISLAKSSAIKWPLLRNAIPAWRSYQRQVFIAGNPVVWGLCAIGLISFWLTRATLTLYDQRKYVDGPRLAVFRSVHLKWSTLMAVGWAVHYVPFFFLKRGLFLYHYFPAFYFSILLTASMFSGLCSLFIRPIRFAFLVTCIALTVVSFWYMSPLSYGSVLQREICTRMTSWHILRPHWGGPGGGGGGGNSGGINCLLTPPAGEEVMPLVSLLQKAKHDKALWHDKVEKYRQWSRAMIDVSKMPTSIAGQIRAVQRERRPPHSGSSSSGGTSGGSSPFALEHNYPPEEAKLPREDVFLAPYQRPPQWPSSPQNSYDGDALQSQRHRYNPEPNYPQHQRQRHDAEQGRVALDRQTQDLKKAQEESQRMQEQQQRLVQKQRDQIQLLQQQLDQLQQLQQSPQKARDADKNGGYQKPQAQDQKAPTINKDSQEGDGKRPQQRQQQEQLAQAPSNANLAPRKKHSGPVFYADRHPRPPSEEQVQDAEIEDDEGEGDDEVEAAGPTISVQSPEELEVVLASLKDAGVRAKVIRGTKTETIEAD</sequence>
<dbReference type="SUPFAM" id="SSF82109">
    <property type="entry name" value="MIR domain"/>
    <property type="match status" value="1"/>
</dbReference>
<feature type="transmembrane region" description="Helical" evidence="15">
    <location>
        <begin position="179"/>
        <end position="197"/>
    </location>
</feature>
<feature type="domain" description="MIR" evidence="16">
    <location>
        <begin position="541"/>
        <end position="601"/>
    </location>
</feature>
<evidence type="ECO:0000256" key="13">
    <source>
        <dbReference type="ARBA" id="ARBA00045102"/>
    </source>
</evidence>
<keyword evidence="18" id="KW-1185">Reference proteome</keyword>
<dbReference type="InterPro" id="IPR003342">
    <property type="entry name" value="ArnT-like_N"/>
</dbReference>
<evidence type="ECO:0000313" key="17">
    <source>
        <dbReference type="EMBL" id="KAG0261867.1"/>
    </source>
</evidence>
<evidence type="ECO:0000256" key="3">
    <source>
        <dbReference type="ARBA" id="ARBA00007222"/>
    </source>
</evidence>
<feature type="transmembrane region" description="Helical" evidence="15">
    <location>
        <begin position="793"/>
        <end position="811"/>
    </location>
</feature>
<feature type="compositionally biased region" description="Basic residues" evidence="14">
    <location>
        <begin position="55"/>
        <end position="64"/>
    </location>
</feature>
<dbReference type="GO" id="GO:0005789">
    <property type="term" value="C:endoplasmic reticulum membrane"/>
    <property type="evidence" value="ECO:0007669"/>
    <property type="project" value="UniProtKB-SubCell"/>
</dbReference>
<dbReference type="PROSITE" id="PS50919">
    <property type="entry name" value="MIR"/>
    <property type="match status" value="2"/>
</dbReference>
<dbReference type="InterPro" id="IPR036300">
    <property type="entry name" value="MIR_dom_sf"/>
</dbReference>
<evidence type="ECO:0000256" key="9">
    <source>
        <dbReference type="ARBA" id="ARBA00022824"/>
    </source>
</evidence>
<feature type="region of interest" description="Disordered" evidence="14">
    <location>
        <begin position="1"/>
        <end position="81"/>
    </location>
</feature>
<comment type="similarity">
    <text evidence="3">Belongs to the glycosyltransferase 39 family.</text>
</comment>
<feature type="transmembrane region" description="Helical" evidence="15">
    <location>
        <begin position="848"/>
        <end position="866"/>
    </location>
</feature>
<evidence type="ECO:0000256" key="14">
    <source>
        <dbReference type="SAM" id="MobiDB-lite"/>
    </source>
</evidence>
<feature type="region of interest" description="Disordered" evidence="14">
    <location>
        <begin position="124"/>
        <end position="153"/>
    </location>
</feature>
<comment type="subcellular location">
    <subcellularLocation>
        <location evidence="1">Endoplasmic reticulum membrane</location>
        <topology evidence="1">Multi-pass membrane protein</topology>
    </subcellularLocation>
</comment>
<reference evidence="17" key="1">
    <citation type="journal article" date="2020" name="Fungal Divers.">
        <title>Resolving the Mortierellaceae phylogeny through synthesis of multi-gene phylogenetics and phylogenomics.</title>
        <authorList>
            <person name="Vandepol N."/>
            <person name="Liber J."/>
            <person name="Desiro A."/>
            <person name="Na H."/>
            <person name="Kennedy M."/>
            <person name="Barry K."/>
            <person name="Grigoriev I.V."/>
            <person name="Miller A.N."/>
            <person name="O'Donnell K."/>
            <person name="Stajich J.E."/>
            <person name="Bonito G."/>
        </authorList>
    </citation>
    <scope>NUCLEOTIDE SEQUENCE</scope>
    <source>
        <strain evidence="17">BC1065</strain>
    </source>
</reference>
<proteinExistence type="inferred from homology"/>
<evidence type="ECO:0000256" key="5">
    <source>
        <dbReference type="ARBA" id="ARBA00022676"/>
    </source>
</evidence>
<accession>A0A9P6U709</accession>
<evidence type="ECO:0000256" key="4">
    <source>
        <dbReference type="ARBA" id="ARBA00012839"/>
    </source>
</evidence>
<dbReference type="InterPro" id="IPR016093">
    <property type="entry name" value="MIR_motif"/>
</dbReference>
<evidence type="ECO:0000256" key="15">
    <source>
        <dbReference type="SAM" id="Phobius"/>
    </source>
</evidence>
<evidence type="ECO:0000256" key="10">
    <source>
        <dbReference type="ARBA" id="ARBA00022989"/>
    </source>
</evidence>
<comment type="pathway">
    <text evidence="2">Protein modification; protein glycosylation.</text>
</comment>
<dbReference type="InterPro" id="IPR032421">
    <property type="entry name" value="PMT_4TMC"/>
</dbReference>
<protein>
    <recommendedName>
        <fullName evidence="4">dolichyl-phosphate-mannose--protein mannosyltransferase</fullName>
        <ecNumber evidence="4">2.4.1.109</ecNumber>
    </recommendedName>
</protein>
<feature type="region of interest" description="Disordered" evidence="14">
    <location>
        <begin position="965"/>
        <end position="996"/>
    </location>
</feature>
<organism evidence="17 18">
    <name type="scientific">Actinomortierella ambigua</name>
    <dbReference type="NCBI Taxonomy" id="1343610"/>
    <lineage>
        <taxon>Eukaryota</taxon>
        <taxon>Fungi</taxon>
        <taxon>Fungi incertae sedis</taxon>
        <taxon>Mucoromycota</taxon>
        <taxon>Mortierellomycotina</taxon>
        <taxon>Mortierellomycetes</taxon>
        <taxon>Mortierellales</taxon>
        <taxon>Mortierellaceae</taxon>
        <taxon>Actinomortierella</taxon>
    </lineage>
</organism>
<feature type="compositionally biased region" description="Polar residues" evidence="14">
    <location>
        <begin position="126"/>
        <end position="136"/>
    </location>
</feature>
<keyword evidence="7 15" id="KW-0812">Transmembrane</keyword>
<keyword evidence="11 15" id="KW-0472">Membrane</keyword>
<dbReference type="AlphaFoldDB" id="A0A9P6U709"/>
<feature type="transmembrane region" description="Helical" evidence="15">
    <location>
        <begin position="266"/>
        <end position="287"/>
    </location>
</feature>
<feature type="domain" description="MIR" evidence="16">
    <location>
        <begin position="614"/>
        <end position="672"/>
    </location>
</feature>
<dbReference type="OrthoDB" id="292747at2759"/>
<keyword evidence="9" id="KW-0256">Endoplasmic reticulum</keyword>
<dbReference type="EC" id="2.4.1.109" evidence="4"/>
<keyword evidence="10 15" id="KW-1133">Transmembrane helix</keyword>
<dbReference type="InterPro" id="IPR027005">
    <property type="entry name" value="PMT-like"/>
</dbReference>
<evidence type="ECO:0000256" key="11">
    <source>
        <dbReference type="ARBA" id="ARBA00023136"/>
    </source>
</evidence>
<name>A0A9P6U709_9FUNG</name>
<gene>
    <name evidence="17" type="ORF">DFQ27_002746</name>
</gene>
<feature type="transmembrane region" description="Helical" evidence="15">
    <location>
        <begin position="232"/>
        <end position="254"/>
    </location>
</feature>
<feature type="transmembrane region" description="Helical" evidence="15">
    <location>
        <begin position="823"/>
        <end position="843"/>
    </location>
</feature>
<dbReference type="Pfam" id="PF16192">
    <property type="entry name" value="PMT_4TMC"/>
    <property type="match status" value="1"/>
</dbReference>
<evidence type="ECO:0000256" key="7">
    <source>
        <dbReference type="ARBA" id="ARBA00022692"/>
    </source>
</evidence>
<dbReference type="Pfam" id="PF02366">
    <property type="entry name" value="PMT"/>
    <property type="match status" value="1"/>
</dbReference>
<feature type="transmembrane region" description="Helical" evidence="15">
    <location>
        <begin position="750"/>
        <end position="772"/>
    </location>
</feature>
<dbReference type="EMBL" id="JAAAJB010000204">
    <property type="protein sequence ID" value="KAG0261867.1"/>
    <property type="molecule type" value="Genomic_DNA"/>
</dbReference>
<feature type="compositionally biased region" description="Basic and acidic residues" evidence="14">
    <location>
        <begin position="138"/>
        <end position="147"/>
    </location>
</feature>
<evidence type="ECO:0000256" key="12">
    <source>
        <dbReference type="ARBA" id="ARBA00045085"/>
    </source>
</evidence>
<dbReference type="SMART" id="SM00472">
    <property type="entry name" value="MIR"/>
    <property type="match status" value="3"/>
</dbReference>
<keyword evidence="8" id="KW-0677">Repeat</keyword>
<feature type="compositionally biased region" description="Polar residues" evidence="14">
    <location>
        <begin position="1127"/>
        <end position="1139"/>
    </location>
</feature>
<feature type="transmembrane region" description="Helical" evidence="15">
    <location>
        <begin position="293"/>
        <end position="312"/>
    </location>
</feature>
<feature type="compositionally biased region" description="Acidic residues" evidence="14">
    <location>
        <begin position="1191"/>
        <end position="1209"/>
    </location>
</feature>
<dbReference type="Pfam" id="PF02815">
    <property type="entry name" value="MIR"/>
    <property type="match status" value="1"/>
</dbReference>
<evidence type="ECO:0000256" key="2">
    <source>
        <dbReference type="ARBA" id="ARBA00004922"/>
    </source>
</evidence>
<keyword evidence="5" id="KW-0328">Glycosyltransferase</keyword>
<evidence type="ECO:0000313" key="18">
    <source>
        <dbReference type="Proteomes" id="UP000807716"/>
    </source>
</evidence>
<dbReference type="Gene3D" id="2.80.10.50">
    <property type="match status" value="1"/>
</dbReference>
<dbReference type="GO" id="GO:0004169">
    <property type="term" value="F:dolichyl-phosphate-mannose-protein mannosyltransferase activity"/>
    <property type="evidence" value="ECO:0007669"/>
    <property type="project" value="UniProtKB-EC"/>
</dbReference>
<feature type="region of interest" description="Disordered" evidence="14">
    <location>
        <begin position="1104"/>
        <end position="1220"/>
    </location>
</feature>
<feature type="transmembrane region" description="Helical" evidence="15">
    <location>
        <begin position="349"/>
        <end position="382"/>
    </location>
</feature>
<feature type="transmembrane region" description="Helical" evidence="15">
    <location>
        <begin position="403"/>
        <end position="424"/>
    </location>
</feature>
<feature type="region of interest" description="Disordered" evidence="14">
    <location>
        <begin position="1014"/>
        <end position="1058"/>
    </location>
</feature>
<keyword evidence="6" id="KW-0808">Transferase</keyword>
<evidence type="ECO:0000259" key="16">
    <source>
        <dbReference type="PROSITE" id="PS50919"/>
    </source>
</evidence>
<evidence type="ECO:0000256" key="6">
    <source>
        <dbReference type="ARBA" id="ARBA00022679"/>
    </source>
</evidence>
<evidence type="ECO:0000256" key="1">
    <source>
        <dbReference type="ARBA" id="ARBA00004477"/>
    </source>
</evidence>
<feature type="transmembrane region" description="Helical" evidence="15">
    <location>
        <begin position="321"/>
        <end position="337"/>
    </location>
</feature>